<feature type="signal peptide" evidence="14">
    <location>
        <begin position="1"/>
        <end position="21"/>
    </location>
</feature>
<dbReference type="SMART" id="SM00630">
    <property type="entry name" value="Sema"/>
    <property type="match status" value="1"/>
</dbReference>
<reference evidence="16" key="1">
    <citation type="submission" date="2021-10" db="EMBL/GenBank/DDBJ databases">
        <title>Tropical sea cucumber genome reveals ecological adaptation and Cuvierian tubules defense mechanism.</title>
        <authorList>
            <person name="Chen T."/>
        </authorList>
    </citation>
    <scope>NUCLEOTIDE SEQUENCE</scope>
    <source>
        <strain evidence="16">Nanhai2018</strain>
        <tissue evidence="16">Muscle</tissue>
    </source>
</reference>
<name>A0A9Q1HIM8_HOLLE</name>
<evidence type="ECO:0000256" key="10">
    <source>
        <dbReference type="ARBA" id="ARBA00023157"/>
    </source>
</evidence>
<dbReference type="InterPro" id="IPR041362">
    <property type="entry name" value="TIG2_plexin"/>
</dbReference>
<dbReference type="InterPro" id="IPR002909">
    <property type="entry name" value="IPT_dom"/>
</dbReference>
<keyword evidence="5 13" id="KW-0812">Transmembrane</keyword>
<keyword evidence="3" id="KW-1003">Cell membrane</keyword>
<dbReference type="Pfam" id="PF18020">
    <property type="entry name" value="TIG_2"/>
    <property type="match status" value="1"/>
</dbReference>
<dbReference type="SUPFAM" id="SSF48350">
    <property type="entry name" value="GTPase activation domain, GAP"/>
    <property type="match status" value="1"/>
</dbReference>
<keyword evidence="7" id="KW-0677">Repeat</keyword>
<evidence type="ECO:0000256" key="4">
    <source>
        <dbReference type="ARBA" id="ARBA00022553"/>
    </source>
</evidence>
<dbReference type="InterPro" id="IPR014756">
    <property type="entry name" value="Ig_E-set"/>
</dbReference>
<evidence type="ECO:0000256" key="14">
    <source>
        <dbReference type="SAM" id="SignalP"/>
    </source>
</evidence>
<dbReference type="InterPro" id="IPR008936">
    <property type="entry name" value="Rho_GTPase_activation_prot"/>
</dbReference>
<dbReference type="InterPro" id="IPR013548">
    <property type="entry name" value="Plexin_cytoplasmic_RasGAP_dom"/>
</dbReference>
<comment type="caution">
    <text evidence="12">Lacks conserved residue(s) required for the propagation of feature annotation.</text>
</comment>
<dbReference type="FunFam" id="2.60.40.10:FF:000131">
    <property type="entry name" value="Plexin A2"/>
    <property type="match status" value="1"/>
</dbReference>
<evidence type="ECO:0000256" key="9">
    <source>
        <dbReference type="ARBA" id="ARBA00023136"/>
    </source>
</evidence>
<dbReference type="Pfam" id="PF01437">
    <property type="entry name" value="PSI"/>
    <property type="match status" value="1"/>
</dbReference>
<keyword evidence="8 13" id="KW-1133">Transmembrane helix</keyword>
<gene>
    <name evidence="16" type="ORF">HOLleu_04858</name>
</gene>
<evidence type="ECO:0000256" key="3">
    <source>
        <dbReference type="ARBA" id="ARBA00022475"/>
    </source>
</evidence>
<dbReference type="EMBL" id="JAIZAY010000002">
    <property type="protein sequence ID" value="KAJ8046243.1"/>
    <property type="molecule type" value="Genomic_DNA"/>
</dbReference>
<comment type="caution">
    <text evidence="16">The sequence shown here is derived from an EMBL/GenBank/DDBJ whole genome shotgun (WGS) entry which is preliminary data.</text>
</comment>
<comment type="similarity">
    <text evidence="2">Belongs to the plexin family.</text>
</comment>
<evidence type="ECO:0000256" key="12">
    <source>
        <dbReference type="PROSITE-ProRule" id="PRU00352"/>
    </source>
</evidence>
<dbReference type="Pfam" id="PF17960">
    <property type="entry name" value="TIG_plexin"/>
    <property type="match status" value="1"/>
</dbReference>
<dbReference type="GO" id="GO:0005886">
    <property type="term" value="C:plasma membrane"/>
    <property type="evidence" value="ECO:0007669"/>
    <property type="project" value="UniProtKB-SubCell"/>
</dbReference>
<evidence type="ECO:0000256" key="8">
    <source>
        <dbReference type="ARBA" id="ARBA00022989"/>
    </source>
</evidence>
<evidence type="ECO:0000256" key="7">
    <source>
        <dbReference type="ARBA" id="ARBA00022737"/>
    </source>
</evidence>
<dbReference type="GO" id="GO:0030334">
    <property type="term" value="P:regulation of cell migration"/>
    <property type="evidence" value="ECO:0007669"/>
    <property type="project" value="TreeGrafter"/>
</dbReference>
<evidence type="ECO:0000256" key="6">
    <source>
        <dbReference type="ARBA" id="ARBA00022729"/>
    </source>
</evidence>
<dbReference type="InterPro" id="IPR031148">
    <property type="entry name" value="Plexin"/>
</dbReference>
<dbReference type="InterPro" id="IPR013783">
    <property type="entry name" value="Ig-like_fold"/>
</dbReference>
<evidence type="ECO:0000259" key="15">
    <source>
        <dbReference type="PROSITE" id="PS51004"/>
    </source>
</evidence>
<sequence length="1830" mass="206650">MASVRRHFRASFILLINFISSFQTSPLSPYLVNSFTSTHNSTLNHFTVSANGSVYIGAVDNLYHLSRNFDVQSQVEFRNEGEGNVNKVLGIIQFPVHKLISCGSGLNGTCQFRNLDNISQDVTYLSHLRLMISPGNDSTVGLVVEEASKNISLYIAQTVRKNDDILQRPISSVICLHDRRDQSRCREGDNAAKDRKTSPLGNVQNDFIIHYVAVFSYEGYTYYVASQREDATKDISPIVPKMSRVCHDDETDGLSGFTEITLECKGENGTLYSIAQSAAEVNGTLYVTYIKNVPDNGPDFKGTTQSALCLYEMETLIMEFEESIVNCSCRSASWSSNNYLMNSGCNIQLVHFDANIKDTSFHYETIDMSYPVLRDTWINPRGDTAMFLTERQLLEITLANCSQYETCEECIKPGSDEGDPYCGWCTLENRCTRYEQCNSSNMPLRWLWFNEAECLAITEVTPDSLAIDIHSQTVTALVSRLPMPDEFHYVCHFGPSFTSPATFNNGHISCLSPGSADIPTIPDGDDAVDVVFAISSTELNISFVSILFSFFNCSRIERCVDCVSNWPCDWCLDDLLCTYNLDSMCTNITSIRDNAEDSCPLLLSGNIVVPSGVNREIEVTARNLNLTSSLLEREYECVIQAEENMQMIFLSNASVTRGLNGEYNVTCSQRKYNYSLEEQEVQTFLSLRWKNTDVFLDGNFSVTLYKCHIDRPDCSRCLSNITTRPELECGWCNNPQGLCTVEESCSSGLLRECIDPPKINMVSPTSSPIEGGTVVEINGTDLGQRFSDIVNISLAGVLCHHQSYADNYQVGASLTCVTGNSSSERKGKVSLLLVNKTEAEYEGDQFSYNNPQISSFYPTVGPQSGGTLIAINGTHLQTGRNIRVEVGENICNIVEHSSSTIVCQNKGLAVNESSPENQTVSVSFDNHERLAKENFAYHQDPEVRDLMPKKAIISGGNLLTVTGERFHVIQKPRIRFTIDGYSAEEDCFFQNQNEMEITCRSPNVSEILKQRQRRADSAENRTVAVGFIMDGVTDLLHWSQNNSVIFQYFRDPYYETFDVFDYQTTTNRLLTLNGEALNLASTEEDVTVFIGTQKCTVKSLGATTLICQLPSGELTTGNLYGNLTSRDLPYVIVRHANLEFNIGYINFTNELPIIWYVICGLCALIILIILILVFSVCYIRRKKTEKIRDLELQVRNIHDSVSANLKTLFATLQTTLHDFETIIGEQTVIPLLEKRKYLLNMMFLGQSVKPSPLLPEGTVENAKISVAMEEFSKVLYHKRFLKVLIQTLDNTSSISAMDRANAGSLLSVCLLQNGKLELYTDLLLSVMKEHIQDFDSKSKRKLRSLFRGNDTMLEKLISNWFTIFLYGFLKDQAASEVYQLYEAIKYVCEMGPIDAVSGKSQFSINDQEMLETQIDFNEVDIEVIADSDKGDTKSLKVLDVNTITQVKERIISHTYRRTPYSQRPSPFNRDLMWRAGKSGQLILRDDENFPGSLEKQWKKISTLKDLKVPSGSIFELVIKQQNPNAQLYSNGPGGETGSEGLRNAYHMEGSKNENYDNEISDSESDYEIVQSQRRTYDVILGDGVKVWHLIKDDQDDFSAEENQNEPRPHKEIKEVVLPFLPATRNYIQKYVDNFMDAMFCSNDGANVPLSIKYLFQFFDQEAEKEGKPGLAKAWKNNVLPLRYWSTIMANPQYVLDVGVFSYTHACLRILVQVIKDTCDGRIKEYKDQDFSPSRLLYSTFMKGYISKLDNYYLFIHNLGRVDSEDLKQESIKVEQEFQGIFDLTSTQQKLYSFVADNQKELMDALKEDEVCIELSLPSILETVADRMRDY</sequence>
<keyword evidence="11" id="KW-0325">Glycoprotein</keyword>
<dbReference type="Pfam" id="PF08337">
    <property type="entry name" value="Plexin_cytopl"/>
    <property type="match status" value="1"/>
</dbReference>
<dbReference type="SUPFAM" id="SSF101912">
    <property type="entry name" value="Sema domain"/>
    <property type="match status" value="1"/>
</dbReference>
<dbReference type="InterPro" id="IPR016201">
    <property type="entry name" value="PSI"/>
</dbReference>
<organism evidence="16 17">
    <name type="scientific">Holothuria leucospilota</name>
    <name type="common">Black long sea cucumber</name>
    <name type="synonym">Mertensiothuria leucospilota</name>
    <dbReference type="NCBI Taxonomy" id="206669"/>
    <lineage>
        <taxon>Eukaryota</taxon>
        <taxon>Metazoa</taxon>
        <taxon>Echinodermata</taxon>
        <taxon>Eleutherozoa</taxon>
        <taxon>Echinozoa</taxon>
        <taxon>Holothuroidea</taxon>
        <taxon>Aspidochirotacea</taxon>
        <taxon>Aspidochirotida</taxon>
        <taxon>Holothuriidae</taxon>
        <taxon>Holothuria</taxon>
    </lineage>
</organism>
<dbReference type="SUPFAM" id="SSF103575">
    <property type="entry name" value="Plexin repeat"/>
    <property type="match status" value="1"/>
</dbReference>
<evidence type="ECO:0000313" key="17">
    <source>
        <dbReference type="Proteomes" id="UP001152320"/>
    </source>
</evidence>
<dbReference type="InterPro" id="IPR041019">
    <property type="entry name" value="TIG1_plexin"/>
</dbReference>
<dbReference type="InterPro" id="IPR001627">
    <property type="entry name" value="Semap_dom"/>
</dbReference>
<dbReference type="GO" id="GO:0017154">
    <property type="term" value="F:semaphorin receptor activity"/>
    <property type="evidence" value="ECO:0007669"/>
    <property type="project" value="InterPro"/>
</dbReference>
<dbReference type="PROSITE" id="PS51004">
    <property type="entry name" value="SEMA"/>
    <property type="match status" value="1"/>
</dbReference>
<dbReference type="GO" id="GO:0008360">
    <property type="term" value="P:regulation of cell shape"/>
    <property type="evidence" value="ECO:0007669"/>
    <property type="project" value="TreeGrafter"/>
</dbReference>
<evidence type="ECO:0000256" key="11">
    <source>
        <dbReference type="ARBA" id="ARBA00023180"/>
    </source>
</evidence>
<dbReference type="Pfam" id="PF01833">
    <property type="entry name" value="TIG"/>
    <property type="match status" value="4"/>
</dbReference>
<keyword evidence="4" id="KW-0597">Phosphoprotein</keyword>
<accession>A0A9Q1HIM8</accession>
<dbReference type="SMART" id="SM00423">
    <property type="entry name" value="PSI"/>
    <property type="match status" value="3"/>
</dbReference>
<dbReference type="InterPro" id="IPR046800">
    <property type="entry name" value="Plexin_RBD"/>
</dbReference>
<evidence type="ECO:0000256" key="1">
    <source>
        <dbReference type="ARBA" id="ARBA00004251"/>
    </source>
</evidence>
<dbReference type="Gene3D" id="1.10.506.10">
    <property type="entry name" value="GTPase Activation - p120gap, domain 1"/>
    <property type="match status" value="2"/>
</dbReference>
<dbReference type="GO" id="GO:0007162">
    <property type="term" value="P:negative regulation of cell adhesion"/>
    <property type="evidence" value="ECO:0007669"/>
    <property type="project" value="TreeGrafter"/>
</dbReference>
<dbReference type="Proteomes" id="UP001152320">
    <property type="component" value="Chromosome 2"/>
</dbReference>
<dbReference type="InterPro" id="IPR002165">
    <property type="entry name" value="Plexin_repeat"/>
</dbReference>
<keyword evidence="17" id="KW-1185">Reference proteome</keyword>
<dbReference type="Gene3D" id="2.60.40.10">
    <property type="entry name" value="Immunoglobulins"/>
    <property type="match status" value="5"/>
</dbReference>
<dbReference type="InterPro" id="IPR036352">
    <property type="entry name" value="Semap_dom_sf"/>
</dbReference>
<keyword evidence="9 13" id="KW-0472">Membrane</keyword>
<dbReference type="GO" id="GO:0002116">
    <property type="term" value="C:semaphorin receptor complex"/>
    <property type="evidence" value="ECO:0007669"/>
    <property type="project" value="TreeGrafter"/>
</dbReference>
<dbReference type="SMART" id="SM00429">
    <property type="entry name" value="IPT"/>
    <property type="match status" value="3"/>
</dbReference>
<evidence type="ECO:0000256" key="13">
    <source>
        <dbReference type="SAM" id="Phobius"/>
    </source>
</evidence>
<evidence type="ECO:0000313" key="16">
    <source>
        <dbReference type="EMBL" id="KAJ8046243.1"/>
    </source>
</evidence>
<feature type="transmembrane region" description="Helical" evidence="13">
    <location>
        <begin position="1153"/>
        <end position="1179"/>
    </location>
</feature>
<dbReference type="PANTHER" id="PTHR22625:SF44">
    <property type="entry name" value="PLEXIN-B"/>
    <property type="match status" value="1"/>
</dbReference>
<evidence type="ECO:0000256" key="5">
    <source>
        <dbReference type="ARBA" id="ARBA00022692"/>
    </source>
</evidence>
<dbReference type="OrthoDB" id="125363at2759"/>
<protein>
    <submittedName>
        <fullName evidence="16">Plexin-A4</fullName>
    </submittedName>
</protein>
<dbReference type="PANTHER" id="PTHR22625">
    <property type="entry name" value="PLEXIN"/>
    <property type="match status" value="1"/>
</dbReference>
<dbReference type="GO" id="GO:0050772">
    <property type="term" value="P:positive regulation of axonogenesis"/>
    <property type="evidence" value="ECO:0007669"/>
    <property type="project" value="TreeGrafter"/>
</dbReference>
<feature type="domain" description="Sema" evidence="15">
    <location>
        <begin position="19"/>
        <end position="478"/>
    </location>
</feature>
<dbReference type="CDD" id="cd00603">
    <property type="entry name" value="IPT_PCSR"/>
    <property type="match status" value="1"/>
</dbReference>
<keyword evidence="10" id="KW-1015">Disulfide bond</keyword>
<feature type="chain" id="PRO_5040112131" evidence="14">
    <location>
        <begin position="22"/>
        <end position="1830"/>
    </location>
</feature>
<comment type="subcellular location">
    <subcellularLocation>
        <location evidence="1">Cell membrane</location>
        <topology evidence="1">Single-pass type I membrane protein</topology>
    </subcellularLocation>
</comment>
<proteinExistence type="inferred from homology"/>
<evidence type="ECO:0000256" key="2">
    <source>
        <dbReference type="ARBA" id="ARBA00010297"/>
    </source>
</evidence>
<dbReference type="SUPFAM" id="SSF81296">
    <property type="entry name" value="E set domains"/>
    <property type="match status" value="3"/>
</dbReference>
<keyword evidence="6 14" id="KW-0732">Signal</keyword>
<dbReference type="InterPro" id="IPR015943">
    <property type="entry name" value="WD40/YVTN_repeat-like_dom_sf"/>
</dbReference>
<dbReference type="Pfam" id="PF20170">
    <property type="entry name" value="Plexin_RBD"/>
    <property type="match status" value="1"/>
</dbReference>
<dbReference type="Gene3D" id="2.130.10.10">
    <property type="entry name" value="YVTN repeat-like/Quinoprotein amine dehydrogenase"/>
    <property type="match status" value="1"/>
</dbReference>